<dbReference type="GO" id="GO:0008270">
    <property type="term" value="F:zinc ion binding"/>
    <property type="evidence" value="ECO:0007669"/>
    <property type="project" value="UniProtKB-KW"/>
</dbReference>
<organism evidence="10 11">
    <name type="scientific">Tetracentron sinense</name>
    <name type="common">Spur-leaf</name>
    <dbReference type="NCBI Taxonomy" id="13715"/>
    <lineage>
        <taxon>Eukaryota</taxon>
        <taxon>Viridiplantae</taxon>
        <taxon>Streptophyta</taxon>
        <taxon>Embryophyta</taxon>
        <taxon>Tracheophyta</taxon>
        <taxon>Spermatophyta</taxon>
        <taxon>Magnoliopsida</taxon>
        <taxon>Trochodendrales</taxon>
        <taxon>Trochodendraceae</taxon>
        <taxon>Tetracentron</taxon>
    </lineage>
</organism>
<feature type="domain" description="GATA-type" evidence="9">
    <location>
        <begin position="63"/>
        <end position="99"/>
    </location>
</feature>
<evidence type="ECO:0000256" key="4">
    <source>
        <dbReference type="ARBA" id="ARBA00023015"/>
    </source>
</evidence>
<evidence type="ECO:0000256" key="7">
    <source>
        <dbReference type="ARBA" id="ARBA00037539"/>
    </source>
</evidence>
<dbReference type="PROSITE" id="PS00344">
    <property type="entry name" value="GATA_ZN_FINGER_1"/>
    <property type="match status" value="1"/>
</dbReference>
<keyword evidence="2 8" id="KW-0863">Zinc-finger</keyword>
<evidence type="ECO:0000256" key="2">
    <source>
        <dbReference type="ARBA" id="ARBA00022771"/>
    </source>
</evidence>
<dbReference type="PANTHER" id="PTHR47172">
    <property type="entry name" value="OS01G0976800 PROTEIN"/>
    <property type="match status" value="1"/>
</dbReference>
<evidence type="ECO:0000259" key="9">
    <source>
        <dbReference type="PROSITE" id="PS50114"/>
    </source>
</evidence>
<dbReference type="AlphaFoldDB" id="A0A835D7A5"/>
<comment type="caution">
    <text evidence="10">The sequence shown here is derived from an EMBL/GenBank/DDBJ whole genome shotgun (WGS) entry which is preliminary data.</text>
</comment>
<evidence type="ECO:0000256" key="5">
    <source>
        <dbReference type="ARBA" id="ARBA00023163"/>
    </source>
</evidence>
<dbReference type="SMART" id="SM00401">
    <property type="entry name" value="ZnF_GATA"/>
    <property type="match status" value="1"/>
</dbReference>
<keyword evidence="11" id="KW-1185">Reference proteome</keyword>
<keyword evidence="1" id="KW-0479">Metal-binding</keyword>
<keyword evidence="4" id="KW-0805">Transcription regulation</keyword>
<proteinExistence type="inferred from homology"/>
<dbReference type="InterPro" id="IPR013088">
    <property type="entry name" value="Znf_NHR/GATA"/>
</dbReference>
<dbReference type="InterPro" id="IPR015421">
    <property type="entry name" value="PyrdxlP-dep_Trfase_major"/>
</dbReference>
<evidence type="ECO:0000256" key="6">
    <source>
        <dbReference type="ARBA" id="ARBA00024019"/>
    </source>
</evidence>
<dbReference type="GO" id="GO:0006355">
    <property type="term" value="P:regulation of DNA-templated transcription"/>
    <property type="evidence" value="ECO:0007669"/>
    <property type="project" value="InterPro"/>
</dbReference>
<dbReference type="Gene3D" id="3.40.640.10">
    <property type="entry name" value="Type I PLP-dependent aspartate aminotransferase-like (Major domain)"/>
    <property type="match status" value="1"/>
</dbReference>
<dbReference type="Proteomes" id="UP000655225">
    <property type="component" value="Unassembled WGS sequence"/>
</dbReference>
<sequence>MMPRRIIRDNINSLEKPALSIVMQTREQHVRRDKATNNICTAQGSRSEDVNSKYPDGVSSEVSEIKKRCADCHTTKTPLWRGGPAGPKSLCNACGIRNRKRRRALLGLNRGGAVKNKKYRSSNSDNKHGVSLKLRLVDLGREALLQRSAVEKQRRKLREEERAAVLLMALSCGSVYA</sequence>
<evidence type="ECO:0000256" key="1">
    <source>
        <dbReference type="ARBA" id="ARBA00022723"/>
    </source>
</evidence>
<dbReference type="GO" id="GO:0043565">
    <property type="term" value="F:sequence-specific DNA binding"/>
    <property type="evidence" value="ECO:0007669"/>
    <property type="project" value="InterPro"/>
</dbReference>
<protein>
    <recommendedName>
        <fullName evidence="9">GATA-type domain-containing protein</fullName>
    </recommendedName>
</protein>
<name>A0A835D7A5_TETSI</name>
<accession>A0A835D7A5</accession>
<reference evidence="10 11" key="1">
    <citation type="submission" date="2020-04" db="EMBL/GenBank/DDBJ databases">
        <title>Plant Genome Project.</title>
        <authorList>
            <person name="Zhang R.-G."/>
        </authorList>
    </citation>
    <scope>NUCLEOTIDE SEQUENCE [LARGE SCALE GENOMIC DNA]</scope>
    <source>
        <strain evidence="10">YNK0</strain>
        <tissue evidence="10">Leaf</tissue>
    </source>
</reference>
<evidence type="ECO:0000313" key="11">
    <source>
        <dbReference type="Proteomes" id="UP000655225"/>
    </source>
</evidence>
<dbReference type="CDD" id="cd00202">
    <property type="entry name" value="ZnF_GATA"/>
    <property type="match status" value="1"/>
</dbReference>
<dbReference type="Gene3D" id="3.30.50.10">
    <property type="entry name" value="Erythroid Transcription Factor GATA-1, subunit A"/>
    <property type="match status" value="1"/>
</dbReference>
<keyword evidence="3" id="KW-0862">Zinc</keyword>
<dbReference type="EMBL" id="JABCRI010000016">
    <property type="protein sequence ID" value="KAF8392626.1"/>
    <property type="molecule type" value="Genomic_DNA"/>
</dbReference>
<evidence type="ECO:0000313" key="10">
    <source>
        <dbReference type="EMBL" id="KAF8392626.1"/>
    </source>
</evidence>
<dbReference type="OrthoDB" id="2162994at2759"/>
<comment type="similarity">
    <text evidence="6">Belongs to the type IV zinc-finger family. Class B subfamily.</text>
</comment>
<comment type="function">
    <text evidence="7">Transcriptional regulator that specifically binds 5'-GATA-3' or 5'-GAT-3' motifs within gene promoters.</text>
</comment>
<evidence type="ECO:0000256" key="8">
    <source>
        <dbReference type="PROSITE-ProRule" id="PRU00094"/>
    </source>
</evidence>
<dbReference type="Pfam" id="PF00320">
    <property type="entry name" value="GATA"/>
    <property type="match status" value="1"/>
</dbReference>
<keyword evidence="5" id="KW-0804">Transcription</keyword>
<dbReference type="InterPro" id="IPR049315">
    <property type="entry name" value="GDC-P_N"/>
</dbReference>
<dbReference type="PROSITE" id="PS50114">
    <property type="entry name" value="GATA_ZN_FINGER_2"/>
    <property type="match status" value="1"/>
</dbReference>
<evidence type="ECO:0000256" key="3">
    <source>
        <dbReference type="ARBA" id="ARBA00022833"/>
    </source>
</evidence>
<dbReference type="Pfam" id="PF02347">
    <property type="entry name" value="GDC-P"/>
    <property type="match status" value="1"/>
</dbReference>
<dbReference type="InterPro" id="IPR000679">
    <property type="entry name" value="Znf_GATA"/>
</dbReference>
<dbReference type="SUPFAM" id="SSF57716">
    <property type="entry name" value="Glucocorticoid receptor-like (DNA-binding domain)"/>
    <property type="match status" value="1"/>
</dbReference>
<dbReference type="PANTHER" id="PTHR47172:SF1">
    <property type="entry name" value="GATA TRANSCRIPTION FACTOR 15"/>
    <property type="match status" value="1"/>
</dbReference>
<dbReference type="OMA" id="PKERRWK"/>
<gene>
    <name evidence="10" type="ORF">HHK36_022974</name>
</gene>